<dbReference type="InterPro" id="IPR014710">
    <property type="entry name" value="RmlC-like_jellyroll"/>
</dbReference>
<comment type="caution">
    <text evidence="3">The sequence shown here is derived from an EMBL/GenBank/DDBJ whole genome shotgun (WGS) entry which is preliminary data.</text>
</comment>
<evidence type="ECO:0000256" key="1">
    <source>
        <dbReference type="SAM" id="MobiDB-lite"/>
    </source>
</evidence>
<dbReference type="PANTHER" id="PTHR36448:SF2">
    <property type="entry name" value="CUPIN TYPE-1 DOMAIN-CONTAINING PROTEIN"/>
    <property type="match status" value="1"/>
</dbReference>
<accession>A0A9X0R1Q6</accession>
<dbReference type="CDD" id="cd02219">
    <property type="entry name" value="cupin_YjlB-like"/>
    <property type="match status" value="1"/>
</dbReference>
<gene>
    <name evidence="3" type="ORF">H7965_22635</name>
</gene>
<dbReference type="InterPro" id="IPR047121">
    <property type="entry name" value="YjiB-like"/>
</dbReference>
<sequence>MTPETLLLPDDGTVPNNPRLPALLYRAAVPADDPAGAEAIFAAHGWPPAWRNGIHPYHHYHPNAHEALAIARGTVRVQLGGPAGPVLELAAGDVVALPAGVGHRNLDASADLLVVGAYPAGQEPEENRADRAVHDAAVQAITATPDPPCEPVRGRPWPGLDA</sequence>
<dbReference type="AlphaFoldDB" id="A0A9X0R1Q6"/>
<dbReference type="Pfam" id="PF07883">
    <property type="entry name" value="Cupin_2"/>
    <property type="match status" value="1"/>
</dbReference>
<dbReference type="PIRSF" id="PIRSF019307">
    <property type="entry name" value="UCP019307"/>
    <property type="match status" value="1"/>
</dbReference>
<name>A0A9X0R1Q6_9PROT</name>
<reference evidence="3" key="1">
    <citation type="submission" date="2020-08" db="EMBL/GenBank/DDBJ databases">
        <authorList>
            <person name="Hu Y."/>
            <person name="Nguyen S.V."/>
            <person name="Li F."/>
            <person name="Fanning S."/>
        </authorList>
    </citation>
    <scope>NUCLEOTIDE SEQUENCE</scope>
    <source>
        <strain evidence="3">SYSU D8009</strain>
    </source>
</reference>
<dbReference type="InterPro" id="IPR014500">
    <property type="entry name" value="UCP019307_cupin"/>
</dbReference>
<keyword evidence="4" id="KW-1185">Reference proteome</keyword>
<dbReference type="InterPro" id="IPR011051">
    <property type="entry name" value="RmlC_Cupin_sf"/>
</dbReference>
<feature type="region of interest" description="Disordered" evidence="1">
    <location>
        <begin position="142"/>
        <end position="162"/>
    </location>
</feature>
<dbReference type="Gene3D" id="2.60.120.10">
    <property type="entry name" value="Jelly Rolls"/>
    <property type="match status" value="1"/>
</dbReference>
<dbReference type="Proteomes" id="UP000600101">
    <property type="component" value="Unassembled WGS sequence"/>
</dbReference>
<dbReference type="InterPro" id="IPR013096">
    <property type="entry name" value="Cupin_2"/>
</dbReference>
<evidence type="ECO:0000313" key="4">
    <source>
        <dbReference type="Proteomes" id="UP000600101"/>
    </source>
</evidence>
<evidence type="ECO:0000313" key="3">
    <source>
        <dbReference type="EMBL" id="MBC4018096.1"/>
    </source>
</evidence>
<organism evidence="3 4">
    <name type="scientific">Siccirubricoccus deserti</name>
    <dbReference type="NCBI Taxonomy" id="2013562"/>
    <lineage>
        <taxon>Bacteria</taxon>
        <taxon>Pseudomonadati</taxon>
        <taxon>Pseudomonadota</taxon>
        <taxon>Alphaproteobacteria</taxon>
        <taxon>Acetobacterales</taxon>
        <taxon>Roseomonadaceae</taxon>
        <taxon>Siccirubricoccus</taxon>
    </lineage>
</organism>
<proteinExistence type="predicted"/>
<dbReference type="RefSeq" id="WP_186772851.1">
    <property type="nucleotide sequence ID" value="NZ_JACOMF010000042.1"/>
</dbReference>
<dbReference type="EMBL" id="JACOMF010000042">
    <property type="protein sequence ID" value="MBC4018096.1"/>
    <property type="molecule type" value="Genomic_DNA"/>
</dbReference>
<dbReference type="PANTHER" id="PTHR36448">
    <property type="entry name" value="BLR7373 PROTEIN"/>
    <property type="match status" value="1"/>
</dbReference>
<protein>
    <submittedName>
        <fullName evidence="3">Cupin domain-containing protein</fullName>
    </submittedName>
</protein>
<feature type="domain" description="Cupin type-2" evidence="2">
    <location>
        <begin position="58"/>
        <end position="104"/>
    </location>
</feature>
<evidence type="ECO:0000259" key="2">
    <source>
        <dbReference type="Pfam" id="PF07883"/>
    </source>
</evidence>
<dbReference type="SUPFAM" id="SSF51182">
    <property type="entry name" value="RmlC-like cupins"/>
    <property type="match status" value="1"/>
</dbReference>